<accession>A0AAQ3S9R8</accession>
<organism evidence="5 6">
    <name type="scientific">Vigna mungo</name>
    <name type="common">Black gram</name>
    <name type="synonym">Phaseolus mungo</name>
    <dbReference type="NCBI Taxonomy" id="3915"/>
    <lineage>
        <taxon>Eukaryota</taxon>
        <taxon>Viridiplantae</taxon>
        <taxon>Streptophyta</taxon>
        <taxon>Embryophyta</taxon>
        <taxon>Tracheophyta</taxon>
        <taxon>Spermatophyta</taxon>
        <taxon>Magnoliopsida</taxon>
        <taxon>eudicotyledons</taxon>
        <taxon>Gunneridae</taxon>
        <taxon>Pentapetalae</taxon>
        <taxon>rosids</taxon>
        <taxon>fabids</taxon>
        <taxon>Fabales</taxon>
        <taxon>Fabaceae</taxon>
        <taxon>Papilionoideae</taxon>
        <taxon>50 kb inversion clade</taxon>
        <taxon>NPAAA clade</taxon>
        <taxon>indigoferoid/millettioid clade</taxon>
        <taxon>Phaseoleae</taxon>
        <taxon>Vigna</taxon>
    </lineage>
</organism>
<dbReference type="GO" id="GO:0005634">
    <property type="term" value="C:nucleus"/>
    <property type="evidence" value="ECO:0007669"/>
    <property type="project" value="TreeGrafter"/>
</dbReference>
<dbReference type="GO" id="GO:0009738">
    <property type="term" value="P:abscisic acid-activated signaling pathway"/>
    <property type="evidence" value="ECO:0007669"/>
    <property type="project" value="InterPro"/>
</dbReference>
<feature type="domain" description="Bet v I/Major latex protein" evidence="4">
    <location>
        <begin position="43"/>
        <end position="192"/>
    </location>
</feature>
<sequence length="195" mass="21492">MSNAGHPSRQPPLVYKDFPFHISATTPTSSHYNHITVMGVFPQVYDTPAAVPPARLFKAMTLDFHNLFPKLVDSIHSIEFTQGNGAPGTIKKITTIEAGEESKYVLHRVDAIDEGSFMYNFSIIDGSGLPETLEKISFESQLVEGSNGGTIRKVHAKYFTKGEAVLTEEELKANQAKIQGLVKLVEGYLLANPHY</sequence>
<dbReference type="Gene3D" id="3.30.530.20">
    <property type="match status" value="1"/>
</dbReference>
<proteinExistence type="inferred from homology"/>
<evidence type="ECO:0000256" key="2">
    <source>
        <dbReference type="ARBA" id="ARBA00022821"/>
    </source>
</evidence>
<dbReference type="AlphaFoldDB" id="A0AAQ3S9R8"/>
<dbReference type="Pfam" id="PF00407">
    <property type="entry name" value="Bet_v_1"/>
    <property type="match status" value="1"/>
</dbReference>
<protein>
    <recommendedName>
        <fullName evidence="4">Bet v I/Major latex protein domain-containing protein</fullName>
    </recommendedName>
</protein>
<dbReference type="InterPro" id="IPR023393">
    <property type="entry name" value="START-like_dom_sf"/>
</dbReference>
<dbReference type="InterPro" id="IPR000916">
    <property type="entry name" value="Bet_v_I/MLP"/>
</dbReference>
<gene>
    <name evidence="5" type="ORF">V8G54_009045</name>
</gene>
<evidence type="ECO:0000256" key="3">
    <source>
        <dbReference type="ARBA" id="ARBA00023265"/>
    </source>
</evidence>
<dbReference type="PRINTS" id="PR00634">
    <property type="entry name" value="BETALLERGEN"/>
</dbReference>
<evidence type="ECO:0000259" key="4">
    <source>
        <dbReference type="Pfam" id="PF00407"/>
    </source>
</evidence>
<evidence type="ECO:0000313" key="6">
    <source>
        <dbReference type="Proteomes" id="UP001374535"/>
    </source>
</evidence>
<dbReference type="GO" id="GO:0010427">
    <property type="term" value="F:abscisic acid binding"/>
    <property type="evidence" value="ECO:0007669"/>
    <property type="project" value="InterPro"/>
</dbReference>
<dbReference type="Proteomes" id="UP001374535">
    <property type="component" value="Chromosome 2"/>
</dbReference>
<dbReference type="GO" id="GO:0006952">
    <property type="term" value="P:defense response"/>
    <property type="evidence" value="ECO:0007669"/>
    <property type="project" value="UniProtKB-KW"/>
</dbReference>
<dbReference type="SUPFAM" id="SSF55961">
    <property type="entry name" value="Bet v1-like"/>
    <property type="match status" value="1"/>
</dbReference>
<dbReference type="InterPro" id="IPR050279">
    <property type="entry name" value="Plant_def-hormone_signal"/>
</dbReference>
<dbReference type="GO" id="GO:0004864">
    <property type="term" value="F:protein phosphatase inhibitor activity"/>
    <property type="evidence" value="ECO:0007669"/>
    <property type="project" value="InterPro"/>
</dbReference>
<evidence type="ECO:0000313" key="5">
    <source>
        <dbReference type="EMBL" id="WVZ21723.1"/>
    </source>
</evidence>
<evidence type="ECO:0000256" key="1">
    <source>
        <dbReference type="ARBA" id="ARBA00009744"/>
    </source>
</evidence>
<dbReference type="PANTHER" id="PTHR31213">
    <property type="entry name" value="OS08G0374000 PROTEIN-RELATED"/>
    <property type="match status" value="1"/>
</dbReference>
<dbReference type="PANTHER" id="PTHR31213:SF80">
    <property type="entry name" value="PATHOGENESIS-RELATED PROTEIN 10"/>
    <property type="match status" value="1"/>
</dbReference>
<comment type="similarity">
    <text evidence="1">Belongs to the BetVI family.</text>
</comment>
<keyword evidence="6" id="KW-1185">Reference proteome</keyword>
<dbReference type="EMBL" id="CP144699">
    <property type="protein sequence ID" value="WVZ21723.1"/>
    <property type="molecule type" value="Genomic_DNA"/>
</dbReference>
<dbReference type="GO" id="GO:0038023">
    <property type="term" value="F:signaling receptor activity"/>
    <property type="evidence" value="ECO:0007669"/>
    <property type="project" value="InterPro"/>
</dbReference>
<reference evidence="5 6" key="1">
    <citation type="journal article" date="2023" name="Life. Sci Alliance">
        <title>Evolutionary insights into 3D genome organization and epigenetic landscape of Vigna mungo.</title>
        <authorList>
            <person name="Junaid A."/>
            <person name="Singh B."/>
            <person name="Bhatia S."/>
        </authorList>
    </citation>
    <scope>NUCLEOTIDE SEQUENCE [LARGE SCALE GENOMIC DNA]</scope>
    <source>
        <strain evidence="5">Urdbean</strain>
    </source>
</reference>
<keyword evidence="3" id="KW-0568">Pathogenesis-related protein</keyword>
<dbReference type="GO" id="GO:0005737">
    <property type="term" value="C:cytoplasm"/>
    <property type="evidence" value="ECO:0007669"/>
    <property type="project" value="TreeGrafter"/>
</dbReference>
<keyword evidence="2" id="KW-0611">Plant defense</keyword>
<dbReference type="FunFam" id="3.30.530.20:FF:000007">
    <property type="entry name" value="Major pollen allergen Bet v 1-A"/>
    <property type="match status" value="1"/>
</dbReference>
<name>A0AAQ3S9R8_VIGMU</name>
<dbReference type="InterPro" id="IPR024949">
    <property type="entry name" value="Bet_v_I_allergen"/>
</dbReference>
<dbReference type="CDD" id="cd07816">
    <property type="entry name" value="Bet_v1-like"/>
    <property type="match status" value="1"/>
</dbReference>